<evidence type="ECO:0000259" key="1">
    <source>
        <dbReference type="SMART" id="SM00829"/>
    </source>
</evidence>
<dbReference type="InterPro" id="IPR052711">
    <property type="entry name" value="Zinc_ADH-like"/>
</dbReference>
<accession>A0A2L2T1N6</accession>
<dbReference type="Pfam" id="PF00107">
    <property type="entry name" value="ADH_zinc_N"/>
    <property type="match status" value="1"/>
</dbReference>
<dbReference type="InterPro" id="IPR011032">
    <property type="entry name" value="GroES-like_sf"/>
</dbReference>
<dbReference type="STRING" id="56646.A0A2L2T1N6"/>
<reference evidence="3" key="1">
    <citation type="submission" date="2014-10" db="EMBL/GenBank/DDBJ databases">
        <authorList>
            <person name="King R."/>
        </authorList>
    </citation>
    <scope>NUCLEOTIDE SEQUENCE [LARGE SCALE GENOMIC DNA]</scope>
    <source>
        <strain evidence="3">A3/5</strain>
    </source>
</reference>
<protein>
    <recommendedName>
        <fullName evidence="1">Enoyl reductase (ER) domain-containing protein</fullName>
    </recommendedName>
</protein>
<dbReference type="PANTHER" id="PTHR45033">
    <property type="match status" value="1"/>
</dbReference>
<organism evidence="2 3">
    <name type="scientific">Fusarium venenatum</name>
    <dbReference type="NCBI Taxonomy" id="56646"/>
    <lineage>
        <taxon>Eukaryota</taxon>
        <taxon>Fungi</taxon>
        <taxon>Dikarya</taxon>
        <taxon>Ascomycota</taxon>
        <taxon>Pezizomycotina</taxon>
        <taxon>Sordariomycetes</taxon>
        <taxon>Hypocreomycetidae</taxon>
        <taxon>Hypocreales</taxon>
        <taxon>Nectriaceae</taxon>
        <taxon>Fusarium</taxon>
    </lineage>
</organism>
<dbReference type="Proteomes" id="UP000245910">
    <property type="component" value="Chromosome II"/>
</dbReference>
<dbReference type="InterPro" id="IPR020843">
    <property type="entry name" value="ER"/>
</dbReference>
<dbReference type="Gene3D" id="3.90.180.10">
    <property type="entry name" value="Medium-chain alcohol dehydrogenases, catalytic domain"/>
    <property type="match status" value="1"/>
</dbReference>
<name>A0A2L2T1N6_9HYPO</name>
<dbReference type="SUPFAM" id="SSF51735">
    <property type="entry name" value="NAD(P)-binding Rossmann-fold domains"/>
    <property type="match status" value="1"/>
</dbReference>
<dbReference type="OrthoDB" id="9930022at2759"/>
<dbReference type="SMART" id="SM00829">
    <property type="entry name" value="PKS_ER"/>
    <property type="match status" value="1"/>
</dbReference>
<evidence type="ECO:0000313" key="2">
    <source>
        <dbReference type="EMBL" id="CEI63329.1"/>
    </source>
</evidence>
<dbReference type="GO" id="GO:0016491">
    <property type="term" value="F:oxidoreductase activity"/>
    <property type="evidence" value="ECO:0007669"/>
    <property type="project" value="InterPro"/>
</dbReference>
<dbReference type="PANTHER" id="PTHR45033:SF2">
    <property type="entry name" value="ZINC-TYPE ALCOHOL DEHYDROGENASE-LIKE PROTEIN C1773.06C"/>
    <property type="match status" value="1"/>
</dbReference>
<dbReference type="InterPro" id="IPR013154">
    <property type="entry name" value="ADH-like_N"/>
</dbReference>
<dbReference type="CDD" id="cd08276">
    <property type="entry name" value="MDR7"/>
    <property type="match status" value="1"/>
</dbReference>
<dbReference type="Pfam" id="PF08240">
    <property type="entry name" value="ADH_N"/>
    <property type="match status" value="1"/>
</dbReference>
<feature type="domain" description="Enoyl reductase (ER)" evidence="1">
    <location>
        <begin position="16"/>
        <end position="343"/>
    </location>
</feature>
<dbReference type="EMBL" id="LN649230">
    <property type="protein sequence ID" value="CEI63329.1"/>
    <property type="molecule type" value="Genomic_DNA"/>
</dbReference>
<dbReference type="InterPro" id="IPR013149">
    <property type="entry name" value="ADH-like_C"/>
</dbReference>
<dbReference type="InterPro" id="IPR036291">
    <property type="entry name" value="NAD(P)-bd_dom_sf"/>
</dbReference>
<dbReference type="AlphaFoldDB" id="A0A2L2T1N6"/>
<dbReference type="SUPFAM" id="SSF50129">
    <property type="entry name" value="GroES-like"/>
    <property type="match status" value="1"/>
</dbReference>
<keyword evidence="3" id="KW-1185">Reference proteome</keyword>
<proteinExistence type="predicted"/>
<sequence length="346" mass="36660">MSTPRITKAWSIEGKGSLDCLKLDDKLVLPELSDNEVLVKFHAASLNFRDIMIAMGTYPFGVKPDIIPGSDGAGEVVAVGSKVTRFETGSKVVTLFNQSHYGGPLTPKVLGTGLGGTIDGTLRQYGIFNENGLVDMPKNLSYLEAGTLSCSALTAWNALYGLKAVLPGDWVLTQGTGGVSISGLQFAKAAGARVIATTSSAAKAEMLKNLGADHVINYKETANWGEEAKRITGGVGVDHVIEVGGATTVTESLKAVAIGGLVTIIGWIGGHGETGPSFPQILSSMAIVRGIVVGSREQFEAMIRAIEAFDIKPVLDQRVFKLEDLKEAYQYMSDQKHFGKVAISIE</sequence>
<dbReference type="Gene3D" id="3.40.50.720">
    <property type="entry name" value="NAD(P)-binding Rossmann-like Domain"/>
    <property type="match status" value="1"/>
</dbReference>
<evidence type="ECO:0000313" key="3">
    <source>
        <dbReference type="Proteomes" id="UP000245910"/>
    </source>
</evidence>